<dbReference type="InterPro" id="IPR001584">
    <property type="entry name" value="Integrase_cat-core"/>
</dbReference>
<dbReference type="SUPFAM" id="SSF53098">
    <property type="entry name" value="Ribonuclease H-like"/>
    <property type="match status" value="1"/>
</dbReference>
<feature type="coiled-coil region" evidence="1">
    <location>
        <begin position="110"/>
        <end position="137"/>
    </location>
</feature>
<evidence type="ECO:0000256" key="1">
    <source>
        <dbReference type="SAM" id="Coils"/>
    </source>
</evidence>
<dbReference type="Proteomes" id="UP000198211">
    <property type="component" value="Unassembled WGS sequence"/>
</dbReference>
<dbReference type="GO" id="GO:0003676">
    <property type="term" value="F:nucleic acid binding"/>
    <property type="evidence" value="ECO:0007669"/>
    <property type="project" value="InterPro"/>
</dbReference>
<evidence type="ECO:0000313" key="4">
    <source>
        <dbReference type="EMBL" id="OWZ10469.1"/>
    </source>
</evidence>
<reference evidence="5" key="1">
    <citation type="submission" date="2017-03" db="EMBL/GenBank/DDBJ databases">
        <title>Phytopthora megakarya and P. palmivora, two closely related causual agents of cacao black pod achieved similar genome size and gene model numbers by different mechanisms.</title>
        <authorList>
            <person name="Ali S."/>
            <person name="Shao J."/>
            <person name="Larry D.J."/>
            <person name="Kronmiller B."/>
            <person name="Shen D."/>
            <person name="Strem M.D."/>
            <person name="Melnick R.L."/>
            <person name="Guiltinan M.J."/>
            <person name="Tyler B.M."/>
            <person name="Meinhardt L.W."/>
            <person name="Bailey B.A."/>
        </authorList>
    </citation>
    <scope>NUCLEOTIDE SEQUENCE [LARGE SCALE GENOMIC DNA]</scope>
    <source>
        <strain evidence="5">zdho120</strain>
    </source>
</reference>
<organism evidence="4 5">
    <name type="scientific">Phytophthora megakarya</name>
    <dbReference type="NCBI Taxonomy" id="4795"/>
    <lineage>
        <taxon>Eukaryota</taxon>
        <taxon>Sar</taxon>
        <taxon>Stramenopiles</taxon>
        <taxon>Oomycota</taxon>
        <taxon>Peronosporomycetes</taxon>
        <taxon>Peronosporales</taxon>
        <taxon>Peronosporaceae</taxon>
        <taxon>Phytophthora</taxon>
    </lineage>
</organism>
<accession>A0A225VZS2</accession>
<dbReference type="AlphaFoldDB" id="A0A225VZS2"/>
<keyword evidence="1" id="KW-0175">Coiled coil</keyword>
<dbReference type="InterPro" id="IPR012337">
    <property type="entry name" value="RNaseH-like_sf"/>
</dbReference>
<dbReference type="InterPro" id="IPR050951">
    <property type="entry name" value="Retrovirus_Pol_polyprotein"/>
</dbReference>
<feature type="compositionally biased region" description="Polar residues" evidence="2">
    <location>
        <begin position="62"/>
        <end position="74"/>
    </location>
</feature>
<dbReference type="PANTHER" id="PTHR37984">
    <property type="entry name" value="PROTEIN CBG26694"/>
    <property type="match status" value="1"/>
</dbReference>
<feature type="region of interest" description="Disordered" evidence="2">
    <location>
        <begin position="53"/>
        <end position="76"/>
    </location>
</feature>
<protein>
    <recommendedName>
        <fullName evidence="3">Integrase catalytic domain-containing protein</fullName>
    </recommendedName>
</protein>
<proteinExistence type="predicted"/>
<dbReference type="PROSITE" id="PS50994">
    <property type="entry name" value="INTEGRASE"/>
    <property type="match status" value="1"/>
</dbReference>
<dbReference type="EMBL" id="NBNE01002435">
    <property type="protein sequence ID" value="OWZ10469.1"/>
    <property type="molecule type" value="Genomic_DNA"/>
</dbReference>
<dbReference type="Pfam" id="PF17921">
    <property type="entry name" value="Integrase_H2C2"/>
    <property type="match status" value="1"/>
</dbReference>
<dbReference type="InterPro" id="IPR036397">
    <property type="entry name" value="RNaseH_sf"/>
</dbReference>
<dbReference type="InterPro" id="IPR041588">
    <property type="entry name" value="Integrase_H2C2"/>
</dbReference>
<evidence type="ECO:0000313" key="5">
    <source>
        <dbReference type="Proteomes" id="UP000198211"/>
    </source>
</evidence>
<dbReference type="OrthoDB" id="93544at2759"/>
<dbReference type="Gene3D" id="3.30.420.10">
    <property type="entry name" value="Ribonuclease H-like superfamily/Ribonuclease H"/>
    <property type="match status" value="1"/>
</dbReference>
<evidence type="ECO:0000259" key="3">
    <source>
        <dbReference type="PROSITE" id="PS50994"/>
    </source>
</evidence>
<evidence type="ECO:0000256" key="2">
    <source>
        <dbReference type="SAM" id="MobiDB-lite"/>
    </source>
</evidence>
<name>A0A225VZS2_9STRA</name>
<dbReference type="PANTHER" id="PTHR37984:SF15">
    <property type="entry name" value="INTEGRASE CATALYTIC DOMAIN-CONTAINING PROTEIN"/>
    <property type="match status" value="1"/>
</dbReference>
<feature type="domain" description="Integrase catalytic" evidence="3">
    <location>
        <begin position="249"/>
        <end position="382"/>
    </location>
</feature>
<keyword evidence="5" id="KW-1185">Reference proteome</keyword>
<dbReference type="Gene3D" id="1.10.340.70">
    <property type="match status" value="1"/>
</dbReference>
<sequence>MGDASLSWALTLQEFEFAVEYRSGSNNVVADALSRAPVAATVKAAVGRRRRYRRQARAMVRSTATETSMETAGSSAGKAVERLMVDANTPVGHGAQGGALHTGNVAVTGYEREEDPLREARRRMEDAREAKVVRQRRVYEPTLQLTDTEVADAQHRSRLIQRLLAAGTHQGIPVEELHGLVVVHTPRGRRIVLPPELWASVFKECHDSIWAGYLRATHTQARIASIYWWPGLQREVRRWVAGCQECGSRKARPREVVTSLRRLRGGVVGDHWALDVAGLLIPAVEYVTRYAVAASVKQHTADTVASFLMNNVVLHFGPFRELLTDGAPGLTGPTIESLVTLLQAEQTTSVPYRPQMFRLVERIHRTWKDLVATYMQTDSQNE</sequence>
<gene>
    <name evidence="4" type="ORF">PHMEG_00016682</name>
</gene>
<dbReference type="GO" id="GO:0015074">
    <property type="term" value="P:DNA integration"/>
    <property type="evidence" value="ECO:0007669"/>
    <property type="project" value="InterPro"/>
</dbReference>
<comment type="caution">
    <text evidence="4">The sequence shown here is derived from an EMBL/GenBank/DDBJ whole genome shotgun (WGS) entry which is preliminary data.</text>
</comment>